<dbReference type="Gene3D" id="3.40.1390.10">
    <property type="entry name" value="MurE/MurF, N-terminal domain"/>
    <property type="match status" value="1"/>
</dbReference>
<dbReference type="Pfam" id="PF08245">
    <property type="entry name" value="Mur_ligase_M"/>
    <property type="match status" value="1"/>
</dbReference>
<dbReference type="NCBIfam" id="TIGR01085">
    <property type="entry name" value="murE"/>
    <property type="match status" value="1"/>
</dbReference>
<feature type="binding site" evidence="2">
    <location>
        <position position="26"/>
    </location>
    <ligand>
        <name>UDP-N-acetyl-alpha-D-muramoyl-L-alanyl-D-glutamate</name>
        <dbReference type="ChEBI" id="CHEBI:83900"/>
    </ligand>
</feature>
<dbReference type="AlphaFoldDB" id="A0A240U0F3"/>
<feature type="short sequence motif" description="Meso-diaminopimelate recognition motif" evidence="2">
    <location>
        <begin position="414"/>
        <end position="417"/>
    </location>
</feature>
<comment type="caution">
    <text evidence="2">Lacks conserved residue(s) required for the propagation of feature annotation.</text>
</comment>
<dbReference type="HAMAP" id="MF_00208">
    <property type="entry name" value="MurE"/>
    <property type="match status" value="1"/>
</dbReference>
<dbReference type="GO" id="GO:0000287">
    <property type="term" value="F:magnesium ion binding"/>
    <property type="evidence" value="ECO:0007669"/>
    <property type="project" value="UniProtKB-UniRule"/>
</dbReference>
<feature type="domain" description="Mur ligase C-terminal" evidence="5">
    <location>
        <begin position="338"/>
        <end position="467"/>
    </location>
</feature>
<dbReference type="UniPathway" id="UPA00219"/>
<dbReference type="InterPro" id="IPR036615">
    <property type="entry name" value="Mur_ligase_C_dom_sf"/>
</dbReference>
<dbReference type="InterPro" id="IPR005761">
    <property type="entry name" value="UDP-N-AcMur-Glu-dNH2Pim_ligase"/>
</dbReference>
<dbReference type="InterPro" id="IPR013221">
    <property type="entry name" value="Mur_ligase_cen"/>
</dbReference>
<keyword evidence="2 3" id="KW-0132">Cell division</keyword>
<reference evidence="7 8" key="1">
    <citation type="submission" date="2017-05" db="EMBL/GenBank/DDBJ databases">
        <title>Polyphasic characterization of four soil-derived phenanthrene-degrading Acidovorax strains and proposal of Acidovorax phenanthrenivorans sp. nov.</title>
        <authorList>
            <person name="Singleton D.R."/>
            <person name="Lee J."/>
            <person name="Dickey A.N."/>
            <person name="Stroud A."/>
            <person name="Scholl E.H."/>
            <person name="Wright F.A."/>
            <person name="Aitken M.D."/>
        </authorList>
    </citation>
    <scope>NUCLEOTIDE SEQUENCE [LARGE SCALE GENOMIC DNA]</scope>
    <source>
        <strain evidence="7">NA3</strain>
    </source>
</reference>
<comment type="cofactor">
    <cofactor evidence="2">
        <name>Mg(2+)</name>
        <dbReference type="ChEBI" id="CHEBI:18420"/>
    </cofactor>
</comment>
<comment type="PTM">
    <text evidence="2">Carboxylation is probably crucial for Mg(2+) binding and, consequently, for the gamma-phosphate positioning of ATP.</text>
</comment>
<keyword evidence="2 3" id="KW-0961">Cell wall biogenesis/degradation</keyword>
<comment type="catalytic activity">
    <reaction evidence="2">
        <text>UDP-N-acetyl-alpha-D-muramoyl-L-alanyl-D-glutamate + meso-2,6-diaminopimelate + ATP = UDP-N-acetyl-alpha-D-muramoyl-L-alanyl-gamma-D-glutamyl-meso-2,6-diaminopimelate + ADP + phosphate + H(+)</text>
        <dbReference type="Rhea" id="RHEA:23676"/>
        <dbReference type="ChEBI" id="CHEBI:15378"/>
        <dbReference type="ChEBI" id="CHEBI:30616"/>
        <dbReference type="ChEBI" id="CHEBI:43474"/>
        <dbReference type="ChEBI" id="CHEBI:57791"/>
        <dbReference type="ChEBI" id="CHEBI:83900"/>
        <dbReference type="ChEBI" id="CHEBI:83905"/>
        <dbReference type="ChEBI" id="CHEBI:456216"/>
        <dbReference type="EC" id="6.3.2.13"/>
    </reaction>
</comment>
<keyword evidence="2 7" id="KW-0436">Ligase</keyword>
<feature type="binding site" evidence="2">
    <location>
        <begin position="158"/>
        <end position="159"/>
    </location>
    <ligand>
        <name>UDP-N-acetyl-alpha-D-muramoyl-L-alanyl-D-glutamate</name>
        <dbReference type="ChEBI" id="CHEBI:83900"/>
    </ligand>
</feature>
<dbReference type="SUPFAM" id="SSF53623">
    <property type="entry name" value="MurD-like peptide ligases, catalytic domain"/>
    <property type="match status" value="1"/>
</dbReference>
<dbReference type="InterPro" id="IPR035911">
    <property type="entry name" value="MurE/MurF_N"/>
</dbReference>
<dbReference type="GO" id="GO:0009252">
    <property type="term" value="P:peptidoglycan biosynthetic process"/>
    <property type="evidence" value="ECO:0007669"/>
    <property type="project" value="UniProtKB-UniRule"/>
</dbReference>
<feature type="binding site" evidence="2">
    <location>
        <begin position="414"/>
        <end position="417"/>
    </location>
    <ligand>
        <name>meso-2,6-diaminopimelate</name>
        <dbReference type="ChEBI" id="CHEBI:57791"/>
    </ligand>
</feature>
<feature type="binding site" evidence="2">
    <location>
        <position position="390"/>
    </location>
    <ligand>
        <name>meso-2,6-diaminopimelate</name>
        <dbReference type="ChEBI" id="CHEBI:57791"/>
    </ligand>
</feature>
<dbReference type="GO" id="GO:0005737">
    <property type="term" value="C:cytoplasm"/>
    <property type="evidence" value="ECO:0007669"/>
    <property type="project" value="UniProtKB-SubCell"/>
</dbReference>
<keyword evidence="2 3" id="KW-0133">Cell shape</keyword>
<feature type="binding site" evidence="2">
    <location>
        <begin position="109"/>
        <end position="115"/>
    </location>
    <ligand>
        <name>ATP</name>
        <dbReference type="ChEBI" id="CHEBI:30616"/>
    </ligand>
</feature>
<dbReference type="PANTHER" id="PTHR23135">
    <property type="entry name" value="MUR LIGASE FAMILY MEMBER"/>
    <property type="match status" value="1"/>
</dbReference>
<comment type="subcellular location">
    <subcellularLocation>
        <location evidence="2 3">Cytoplasm</location>
    </subcellularLocation>
</comment>
<dbReference type="SUPFAM" id="SSF53244">
    <property type="entry name" value="MurD-like peptide ligases, peptide-binding domain"/>
    <property type="match status" value="1"/>
</dbReference>
<feature type="binding site" evidence="2">
    <location>
        <position position="193"/>
    </location>
    <ligand>
        <name>UDP-N-acetyl-alpha-D-muramoyl-L-alanyl-D-glutamate</name>
        <dbReference type="ChEBI" id="CHEBI:83900"/>
    </ligand>
</feature>
<keyword evidence="2" id="KW-0963">Cytoplasm</keyword>
<dbReference type="GO" id="GO:0071555">
    <property type="term" value="P:cell wall organization"/>
    <property type="evidence" value="ECO:0007669"/>
    <property type="project" value="UniProtKB-KW"/>
</dbReference>
<evidence type="ECO:0000259" key="6">
    <source>
        <dbReference type="Pfam" id="PF08245"/>
    </source>
</evidence>
<comment type="function">
    <text evidence="2">Catalyzes the addition of meso-diaminopimelic acid to the nucleotide precursor UDP-N-acetylmuramoyl-L-alanyl-D-glutamate (UMAG) in the biosynthesis of bacterial cell-wall peptidoglycan.</text>
</comment>
<dbReference type="GO" id="GO:0008765">
    <property type="term" value="F:UDP-N-acetylmuramoylalanyl-D-glutamate-2,6-diaminopimelate ligase activity"/>
    <property type="evidence" value="ECO:0007669"/>
    <property type="project" value="UniProtKB-UniRule"/>
</dbReference>
<dbReference type="EMBL" id="CP021361">
    <property type="protein sequence ID" value="ART50838.1"/>
    <property type="molecule type" value="Genomic_DNA"/>
</dbReference>
<dbReference type="Gene3D" id="3.90.190.20">
    <property type="entry name" value="Mur ligase, C-terminal domain"/>
    <property type="match status" value="1"/>
</dbReference>
<dbReference type="SUPFAM" id="SSF63418">
    <property type="entry name" value="MurE/MurF N-terminal domain"/>
    <property type="match status" value="1"/>
</dbReference>
<name>A0A240U0F3_9BURK</name>
<dbReference type="GO" id="GO:0008360">
    <property type="term" value="P:regulation of cell shape"/>
    <property type="evidence" value="ECO:0007669"/>
    <property type="project" value="UniProtKB-KW"/>
</dbReference>
<feature type="region of interest" description="Disordered" evidence="4">
    <location>
        <begin position="490"/>
        <end position="521"/>
    </location>
</feature>
<evidence type="ECO:0000256" key="1">
    <source>
        <dbReference type="ARBA" id="ARBA00005898"/>
    </source>
</evidence>
<dbReference type="Pfam" id="PF02875">
    <property type="entry name" value="Mur_ligase_C"/>
    <property type="match status" value="1"/>
</dbReference>
<evidence type="ECO:0000259" key="5">
    <source>
        <dbReference type="Pfam" id="PF02875"/>
    </source>
</evidence>
<keyword evidence="2 3" id="KW-0131">Cell cycle</keyword>
<keyword evidence="8" id="KW-1185">Reference proteome</keyword>
<dbReference type="GO" id="GO:0051301">
    <property type="term" value="P:cell division"/>
    <property type="evidence" value="ECO:0007669"/>
    <property type="project" value="UniProtKB-KW"/>
</dbReference>
<evidence type="ECO:0000256" key="4">
    <source>
        <dbReference type="SAM" id="MobiDB-lite"/>
    </source>
</evidence>
<comment type="pathway">
    <text evidence="2 3">Cell wall biogenesis; peptidoglycan biosynthesis.</text>
</comment>
<keyword evidence="2" id="KW-0460">Magnesium</keyword>
<protein>
    <recommendedName>
        <fullName evidence="2">UDP-N-acetylmuramoyl-L-alanyl-D-glutamate--2,6-diaminopimelate ligase</fullName>
        <ecNumber evidence="2">6.3.2.13</ecNumber>
    </recommendedName>
    <alternativeName>
        <fullName evidence="2">Meso-A2pm-adding enzyme</fullName>
    </alternativeName>
    <alternativeName>
        <fullName evidence="2">Meso-diaminopimelate-adding enzyme</fullName>
    </alternativeName>
    <alternativeName>
        <fullName evidence="2">UDP-MurNAc-L-Ala-D-Glu:meso-diaminopimelate ligase</fullName>
    </alternativeName>
    <alternativeName>
        <fullName evidence="2">UDP-MurNAc-tripeptide synthetase</fullName>
    </alternativeName>
    <alternativeName>
        <fullName evidence="2">UDP-N-acetylmuramyl-tripeptide synthetase</fullName>
    </alternativeName>
</protein>
<dbReference type="EC" id="6.3.2.13" evidence="2"/>
<accession>A0A240U0F3</accession>
<dbReference type="InterPro" id="IPR036565">
    <property type="entry name" value="Mur-like_cat_sf"/>
</dbReference>
<feature type="modified residue" description="N6-carboxylysine" evidence="2">
    <location>
        <position position="225"/>
    </location>
</feature>
<dbReference type="GO" id="GO:0005524">
    <property type="term" value="F:ATP binding"/>
    <property type="evidence" value="ECO:0007669"/>
    <property type="project" value="UniProtKB-UniRule"/>
</dbReference>
<feature type="binding site" evidence="2">
    <location>
        <position position="469"/>
    </location>
    <ligand>
        <name>meso-2,6-diaminopimelate</name>
        <dbReference type="ChEBI" id="CHEBI:57791"/>
    </ligand>
</feature>
<keyword evidence="2 3" id="KW-0573">Peptidoglycan synthesis</keyword>
<dbReference type="Gene3D" id="3.40.1190.10">
    <property type="entry name" value="Mur-like, catalytic domain"/>
    <property type="match status" value="1"/>
</dbReference>
<comment type="similarity">
    <text evidence="1 2">Belongs to the MurCDEF family. MurE subfamily.</text>
</comment>
<keyword evidence="2" id="KW-0547">Nucleotide-binding</keyword>
<feature type="domain" description="Mur ligase central" evidence="6">
    <location>
        <begin position="107"/>
        <end position="315"/>
    </location>
</feature>
<proteinExistence type="inferred from homology"/>
<dbReference type="NCBIfam" id="NF001126">
    <property type="entry name" value="PRK00139.1-4"/>
    <property type="match status" value="1"/>
</dbReference>
<evidence type="ECO:0000256" key="3">
    <source>
        <dbReference type="RuleBase" id="RU004135"/>
    </source>
</evidence>
<evidence type="ECO:0000256" key="2">
    <source>
        <dbReference type="HAMAP-Rule" id="MF_00208"/>
    </source>
</evidence>
<dbReference type="RefSeq" id="WP_094097258.1">
    <property type="nucleotide sequence ID" value="NZ_CP021361.1"/>
</dbReference>
<dbReference type="InterPro" id="IPR004101">
    <property type="entry name" value="Mur_ligase_C"/>
</dbReference>
<organism evidence="7 8">
    <name type="scientific">Acidovorax carolinensis</name>
    <dbReference type="NCBI Taxonomy" id="553814"/>
    <lineage>
        <taxon>Bacteria</taxon>
        <taxon>Pseudomonadati</taxon>
        <taxon>Pseudomonadota</taxon>
        <taxon>Betaproteobacteria</taxon>
        <taxon>Burkholderiales</taxon>
        <taxon>Comamonadaceae</taxon>
        <taxon>Acidovorax</taxon>
    </lineage>
</organism>
<evidence type="ECO:0000313" key="8">
    <source>
        <dbReference type="Proteomes" id="UP000194432"/>
    </source>
</evidence>
<dbReference type="PANTHER" id="PTHR23135:SF4">
    <property type="entry name" value="UDP-N-ACETYLMURAMOYL-L-ALANYL-D-GLUTAMATE--2,6-DIAMINOPIMELATE LIGASE MURE HOMOLOG, CHLOROPLASTIC"/>
    <property type="match status" value="1"/>
</dbReference>
<dbReference type="Proteomes" id="UP000194432">
    <property type="component" value="Chromosome 1"/>
</dbReference>
<feature type="binding site" evidence="2">
    <location>
        <position position="185"/>
    </location>
    <ligand>
        <name>UDP-N-acetyl-alpha-D-muramoyl-L-alanyl-D-glutamate</name>
        <dbReference type="ChEBI" id="CHEBI:83900"/>
    </ligand>
</feature>
<gene>
    <name evidence="2" type="primary">murE</name>
    <name evidence="7" type="ORF">CBP34_02955</name>
</gene>
<keyword evidence="2" id="KW-0067">ATP-binding</keyword>
<sequence length="521" mass="54579">MHTLTSSQDAVQWLRERVTGTLQTDSRLVAPGDGFIAWPGAATDGRSHVADALVRGAAACLVEQAGVEAFGFTGDHIAAVHGLKAATGPIAAQWFDRPTRQLAVLAVTGTNGKTSTAWWLAGAWNSLSNKELYAQTGCALVGTLGMGVPPALESTGMTTPDPVRLQRAFREYADQGLGACAIEASSIGLAEARLAGTQIRVAIFTNFTQDHLDYHGSMADYWLAKRALFAWPGLQAAVINVDDPAGAQLHAELTGGALDLWSISAQGPARLVAQDIALGDQGLRFTVVEGSQRQQLQTRVIGHYNVLNLLGVLATLRSQGVPLADAARACTGLQPVPGRMQRLVAPGQPLVAVDYAHTPDALDKALQALRPLAVERGGQLWCVFGCGGDRDAGKRPLMGAVAQQHADWVVVTSDNPRSEEPVAILHQILQGTIAGETVRAEPDRAAAIALAIGEADAADVVLIAGKGHEDYQETAGVRRPFDDMAQAQAALAAREPAHGHDEPAAGAGMDSTQHSRGPPGG</sequence>
<evidence type="ECO:0000313" key="7">
    <source>
        <dbReference type="EMBL" id="ART50838.1"/>
    </source>
</evidence>
<dbReference type="KEGG" id="acin:CBP34_02955"/>
<feature type="binding site" evidence="2">
    <location>
        <position position="465"/>
    </location>
    <ligand>
        <name>meso-2,6-diaminopimelate</name>
        <dbReference type="ChEBI" id="CHEBI:57791"/>
    </ligand>
</feature>